<dbReference type="EMBL" id="JAZBRD010000014">
    <property type="protein sequence ID" value="MEE3745136.1"/>
    <property type="molecule type" value="Genomic_DNA"/>
</dbReference>
<keyword evidence="2" id="KW-0547">Nucleotide-binding</keyword>
<accession>A0ABU7M5Y6</accession>
<feature type="coiled-coil region" evidence="6">
    <location>
        <begin position="441"/>
        <end position="486"/>
    </location>
</feature>
<comment type="subcellular location">
    <subcellularLocation>
        <location evidence="1">Membrane</location>
    </subcellularLocation>
</comment>
<dbReference type="Gene3D" id="3.40.50.300">
    <property type="entry name" value="P-loop containing nucleotide triphosphate hydrolases"/>
    <property type="match status" value="1"/>
</dbReference>
<evidence type="ECO:0000313" key="8">
    <source>
        <dbReference type="EMBL" id="MEE3745136.1"/>
    </source>
</evidence>
<evidence type="ECO:0000256" key="6">
    <source>
        <dbReference type="SAM" id="Coils"/>
    </source>
</evidence>
<gene>
    <name evidence="8" type="ORF">V2I23_07570</name>
</gene>
<dbReference type="InterPro" id="IPR027417">
    <property type="entry name" value="P-loop_NTPase"/>
</dbReference>
<feature type="domain" description="Dynamin N-terminal" evidence="7">
    <location>
        <begin position="169"/>
        <end position="329"/>
    </location>
</feature>
<protein>
    <submittedName>
        <fullName evidence="8">Dynamin family protein</fullName>
    </submittedName>
</protein>
<organism evidence="8 9">
    <name type="scientific">Campylobacter porcelli</name>
    <dbReference type="NCBI Taxonomy" id="1660073"/>
    <lineage>
        <taxon>Bacteria</taxon>
        <taxon>Pseudomonadati</taxon>
        <taxon>Campylobacterota</taxon>
        <taxon>Epsilonproteobacteria</taxon>
        <taxon>Campylobacterales</taxon>
        <taxon>Campylobacteraceae</taxon>
        <taxon>Campylobacter</taxon>
    </lineage>
</organism>
<dbReference type="PANTHER" id="PTHR10465">
    <property type="entry name" value="TRANSMEMBRANE GTPASE FZO1"/>
    <property type="match status" value="1"/>
</dbReference>
<evidence type="ECO:0000256" key="2">
    <source>
        <dbReference type="ARBA" id="ARBA00022741"/>
    </source>
</evidence>
<comment type="caution">
    <text evidence="8">The sequence shown here is derived from an EMBL/GenBank/DDBJ whole genome shotgun (WGS) entry which is preliminary data.</text>
</comment>
<dbReference type="SUPFAM" id="SSF52540">
    <property type="entry name" value="P-loop containing nucleoside triphosphate hydrolases"/>
    <property type="match status" value="1"/>
</dbReference>
<keyword evidence="9" id="KW-1185">Reference proteome</keyword>
<dbReference type="InterPro" id="IPR045063">
    <property type="entry name" value="Dynamin_N"/>
</dbReference>
<dbReference type="RefSeq" id="WP_330526466.1">
    <property type="nucleotide sequence ID" value="NZ_JAZBRD010000014.1"/>
</dbReference>
<evidence type="ECO:0000313" key="9">
    <source>
        <dbReference type="Proteomes" id="UP001331664"/>
    </source>
</evidence>
<reference evidence="8 9" key="1">
    <citation type="submission" date="2024-01" db="EMBL/GenBank/DDBJ databases">
        <title>Campylobacter porcellus sp. nov.</title>
        <authorList>
            <person name="Papic B."/>
            <person name="Gruntar I."/>
        </authorList>
    </citation>
    <scope>NUCLEOTIDE SEQUENCE [LARGE SCALE GENOMIC DNA]</scope>
    <source>
        <strain evidence="8 9">CX2-4855-23</strain>
    </source>
</reference>
<name>A0ABU7M5Y6_9BACT</name>
<dbReference type="InterPro" id="IPR027094">
    <property type="entry name" value="Mitofusin_fam"/>
</dbReference>
<dbReference type="PANTHER" id="PTHR10465:SF0">
    <property type="entry name" value="SARCALUMENIN"/>
    <property type="match status" value="1"/>
</dbReference>
<sequence length="692" mass="77606">MIKILEQIWGIKTLYVDENYISKFSSDEAAIILCITPRNYDRLIRLESLRGIFARANLSLNEYSVQLGQIGIINAIKALQIDINGVLNGLNEIAKNDIIDFAGYSLISEFINSLELDFTKVDSAKAQPFHKNLHTLNEIHQILSEFEFKEVSQRLINAYDSANNSKFKIAVTGVINAGKSSTLNALMNQNILGASNIPETANLSILTYSEDEFAKVCFWSPEELKSMNLEPKEMKDKIVPISELKLYTTAANEISKMVKEVILGIKLDILKDGIDIVDTPGLDDAVVLREILTANYMSQSDFTLHLMNASQSATKKDMAFIVNTLKNGKSGGLIIALTHIDKLSQNDIKEVLNYTKNSIKTELSECGFDESLADETKFFTISAIKNIGIDELRNYLYESFFGSNSKKATLIIDNYKKELLNITQLISDDLKAQKTALTSDTATAKELAKSLQNEIDEISNAANSINSELENLLKRLNYDNENSNATLKSISAKIKDRVISDVKYATDKKIKLDIMRLGVIIESGFNDSFIDFFRDFKQQISKDIDSASKILELKLGAKNANLTLPDIRAYIDEHLPKINYEILNSDVNKAIKNQKNIELLGANLTTIFDDFIINLNLTNKLSTLALSCTNEFITSIKSELNSMQEHLKTKEAQINTIAKSNFDNIKDKERLIANIDSKIAQCQEIKNRIELC</sequence>
<feature type="coiled-coil region" evidence="6">
    <location>
        <begin position="633"/>
        <end position="688"/>
    </location>
</feature>
<evidence type="ECO:0000256" key="4">
    <source>
        <dbReference type="ARBA" id="ARBA00023134"/>
    </source>
</evidence>
<dbReference type="Pfam" id="PF00350">
    <property type="entry name" value="Dynamin_N"/>
    <property type="match status" value="1"/>
</dbReference>
<dbReference type="Proteomes" id="UP001331664">
    <property type="component" value="Unassembled WGS sequence"/>
</dbReference>
<evidence type="ECO:0000259" key="7">
    <source>
        <dbReference type="Pfam" id="PF00350"/>
    </source>
</evidence>
<evidence type="ECO:0000256" key="1">
    <source>
        <dbReference type="ARBA" id="ARBA00004370"/>
    </source>
</evidence>
<keyword evidence="6" id="KW-0175">Coiled coil</keyword>
<keyword evidence="5" id="KW-0472">Membrane</keyword>
<keyword evidence="3" id="KW-0378">Hydrolase</keyword>
<evidence type="ECO:0000256" key="3">
    <source>
        <dbReference type="ARBA" id="ARBA00022801"/>
    </source>
</evidence>
<evidence type="ECO:0000256" key="5">
    <source>
        <dbReference type="ARBA" id="ARBA00023136"/>
    </source>
</evidence>
<proteinExistence type="predicted"/>
<keyword evidence="4" id="KW-0342">GTP-binding</keyword>